<organism evidence="1 2">
    <name type="scientific">Romanomermis culicivorax</name>
    <name type="common">Nematode worm</name>
    <dbReference type="NCBI Taxonomy" id="13658"/>
    <lineage>
        <taxon>Eukaryota</taxon>
        <taxon>Metazoa</taxon>
        <taxon>Ecdysozoa</taxon>
        <taxon>Nematoda</taxon>
        <taxon>Enoplea</taxon>
        <taxon>Dorylaimia</taxon>
        <taxon>Mermithida</taxon>
        <taxon>Mermithoidea</taxon>
        <taxon>Mermithidae</taxon>
        <taxon>Romanomermis</taxon>
    </lineage>
</organism>
<dbReference type="WBParaSite" id="nRc.2.0.1.t35370-RA">
    <property type="protein sequence ID" value="nRc.2.0.1.t35370-RA"/>
    <property type="gene ID" value="nRc.2.0.1.g35370"/>
</dbReference>
<proteinExistence type="predicted"/>
<accession>A0A915KAI3</accession>
<keyword evidence="1" id="KW-1185">Reference proteome</keyword>
<dbReference type="AlphaFoldDB" id="A0A915KAI3"/>
<evidence type="ECO:0000313" key="1">
    <source>
        <dbReference type="Proteomes" id="UP000887565"/>
    </source>
</evidence>
<protein>
    <submittedName>
        <fullName evidence="2">Uncharacterized protein</fullName>
    </submittedName>
</protein>
<evidence type="ECO:0000313" key="2">
    <source>
        <dbReference type="WBParaSite" id="nRc.2.0.1.t35370-RA"/>
    </source>
</evidence>
<name>A0A915KAI3_ROMCU</name>
<dbReference type="Proteomes" id="UP000887565">
    <property type="component" value="Unplaced"/>
</dbReference>
<reference evidence="2" key="1">
    <citation type="submission" date="2022-11" db="UniProtKB">
        <authorList>
            <consortium name="WormBaseParasite"/>
        </authorList>
    </citation>
    <scope>IDENTIFICATION</scope>
</reference>
<sequence>MYIILESWKRIANLSRWEIGDPCSMFSQCYMCMTPQKVLAAVIFVILPKFRDEKQAALKARRVLSPQGMFSDHFVFLRAYDQWLNAYNRGNERQFCSQNFVSSACLNMIYGIRKEVLEVSPYSTLLNGKRCSKSKCAELMPTNWLIYNDLVRIKSATAVTSVTVALMAGNTYLTRSDAIKIVEPSSIFESWDDDFNGNGKGFGPVAYHVLEIDEISFKIEKDIANKIMCLREKIMSMFIRLLHSPWVELNQSDEAALEAVSEVLRNEDKQYGLDFVDTDNLNCTT</sequence>